<dbReference type="GO" id="GO:0008233">
    <property type="term" value="F:peptidase activity"/>
    <property type="evidence" value="ECO:0007669"/>
    <property type="project" value="UniProtKB-KW"/>
</dbReference>
<dbReference type="RefSeq" id="WP_251839113.1">
    <property type="nucleotide sequence ID" value="NZ_JACSPO010000002.1"/>
</dbReference>
<dbReference type="SUPFAM" id="SSF144091">
    <property type="entry name" value="Rhomboid-like"/>
    <property type="match status" value="1"/>
</dbReference>
<feature type="transmembrane region" description="Helical" evidence="7">
    <location>
        <begin position="179"/>
        <end position="199"/>
    </location>
</feature>
<dbReference type="InterPro" id="IPR022764">
    <property type="entry name" value="Peptidase_S54_rhomboid_dom"/>
</dbReference>
<protein>
    <submittedName>
        <fullName evidence="9">Rhomboid family intramembrane serine protease</fullName>
    </submittedName>
</protein>
<name>A0ABR8Z0Y3_9MICO</name>
<evidence type="ECO:0000313" key="10">
    <source>
        <dbReference type="Proteomes" id="UP000661894"/>
    </source>
</evidence>
<dbReference type="PANTHER" id="PTHR43731">
    <property type="entry name" value="RHOMBOID PROTEASE"/>
    <property type="match status" value="1"/>
</dbReference>
<dbReference type="Gene3D" id="1.20.1540.10">
    <property type="entry name" value="Rhomboid-like"/>
    <property type="match status" value="1"/>
</dbReference>
<keyword evidence="6 7" id="KW-0472">Membrane</keyword>
<evidence type="ECO:0000256" key="4">
    <source>
        <dbReference type="ARBA" id="ARBA00022801"/>
    </source>
</evidence>
<proteinExistence type="inferred from homology"/>
<reference evidence="9 10" key="1">
    <citation type="submission" date="2020-08" db="EMBL/GenBank/DDBJ databases">
        <title>A Genomic Blueprint of the Chicken Gut Microbiome.</title>
        <authorList>
            <person name="Gilroy R."/>
            <person name="Ravi A."/>
            <person name="Getino M."/>
            <person name="Pursley I."/>
            <person name="Horton D.L."/>
            <person name="Alikhan N.-F."/>
            <person name="Baker D."/>
            <person name="Gharbi K."/>
            <person name="Hall N."/>
            <person name="Watson M."/>
            <person name="Adriaenssens E.M."/>
            <person name="Foster-Nyarko E."/>
            <person name="Jarju S."/>
            <person name="Secka A."/>
            <person name="Antonio M."/>
            <person name="Oren A."/>
            <person name="Chaudhuri R."/>
            <person name="La Ragione R.M."/>
            <person name="Hildebrand F."/>
            <person name="Pallen M.J."/>
        </authorList>
    </citation>
    <scope>NUCLEOTIDE SEQUENCE [LARGE SCALE GENOMIC DNA]</scope>
    <source>
        <strain evidence="9 10">Sa1BUA1</strain>
    </source>
</reference>
<keyword evidence="4" id="KW-0378">Hydrolase</keyword>
<keyword evidence="3 7" id="KW-0812">Transmembrane</keyword>
<evidence type="ECO:0000256" key="3">
    <source>
        <dbReference type="ARBA" id="ARBA00022692"/>
    </source>
</evidence>
<evidence type="ECO:0000256" key="6">
    <source>
        <dbReference type="ARBA" id="ARBA00023136"/>
    </source>
</evidence>
<gene>
    <name evidence="9" type="ORF">H9624_06615</name>
</gene>
<comment type="subcellular location">
    <subcellularLocation>
        <location evidence="1">Membrane</location>
        <topology evidence="1">Multi-pass membrane protein</topology>
    </subcellularLocation>
</comment>
<dbReference type="EMBL" id="JACSPO010000002">
    <property type="protein sequence ID" value="MBD8061992.1"/>
    <property type="molecule type" value="Genomic_DNA"/>
</dbReference>
<feature type="transmembrane region" description="Helical" evidence="7">
    <location>
        <begin position="211"/>
        <end position="228"/>
    </location>
</feature>
<keyword evidence="9" id="KW-0645">Protease</keyword>
<organism evidence="9 10">
    <name type="scientific">Oceanitalea stevensii</name>
    <dbReference type="NCBI Taxonomy" id="2763072"/>
    <lineage>
        <taxon>Bacteria</taxon>
        <taxon>Bacillati</taxon>
        <taxon>Actinomycetota</taxon>
        <taxon>Actinomycetes</taxon>
        <taxon>Micrococcales</taxon>
        <taxon>Bogoriellaceae</taxon>
        <taxon>Georgenia</taxon>
    </lineage>
</organism>
<dbReference type="InterPro" id="IPR050925">
    <property type="entry name" value="Rhomboid_protease_S54"/>
</dbReference>
<evidence type="ECO:0000256" key="1">
    <source>
        <dbReference type="ARBA" id="ARBA00004141"/>
    </source>
</evidence>
<keyword evidence="5 7" id="KW-1133">Transmembrane helix</keyword>
<comment type="caution">
    <text evidence="9">The sequence shown here is derived from an EMBL/GenBank/DDBJ whole genome shotgun (WGS) entry which is preliminary data.</text>
</comment>
<evidence type="ECO:0000259" key="8">
    <source>
        <dbReference type="Pfam" id="PF01694"/>
    </source>
</evidence>
<feature type="transmembrane region" description="Helical" evidence="7">
    <location>
        <begin position="257"/>
        <end position="280"/>
    </location>
</feature>
<feature type="transmembrane region" description="Helical" evidence="7">
    <location>
        <begin position="78"/>
        <end position="97"/>
    </location>
</feature>
<evidence type="ECO:0000256" key="5">
    <source>
        <dbReference type="ARBA" id="ARBA00022989"/>
    </source>
</evidence>
<accession>A0ABR8Z0Y3</accession>
<evidence type="ECO:0000256" key="2">
    <source>
        <dbReference type="ARBA" id="ARBA00009045"/>
    </source>
</evidence>
<feature type="transmembrane region" description="Helical" evidence="7">
    <location>
        <begin position="117"/>
        <end position="141"/>
    </location>
</feature>
<dbReference type="PANTHER" id="PTHR43731:SF14">
    <property type="entry name" value="PRESENILIN-ASSOCIATED RHOMBOID-LIKE PROTEIN, MITOCHONDRIAL"/>
    <property type="match status" value="1"/>
</dbReference>
<feature type="domain" description="Peptidase S54 rhomboid" evidence="8">
    <location>
        <begin position="112"/>
        <end position="248"/>
    </location>
</feature>
<feature type="transmembrane region" description="Helical" evidence="7">
    <location>
        <begin position="234"/>
        <end position="250"/>
    </location>
</feature>
<dbReference type="Proteomes" id="UP000661894">
    <property type="component" value="Unassembled WGS sequence"/>
</dbReference>
<sequence length="281" mass="29753">MTASPYGQAGTDAAPACPRHPDRVSYVRCQRCNRPVCPECQRPAPVGVQCVDCVASAQAAMPARRTVFGGRVREGRPVVTITIIVLCLLAYVVLRTAEARTALVFVPFAGESEPYRFLSAAFLHGGFLHLAINMYALWIVGSVLEPALGRWRFAALYLVSAVAGSVGVLLFASPYELEWITPVVGASGAVFGLFGAVGVTMRRLGRDTTQILVLIAINTVIGFTIPNIAWQAHLGGLVVGALLAAAYVYAPRKRQTATSIVATVVVAAVLVALAVAKYAIS</sequence>
<feature type="transmembrane region" description="Helical" evidence="7">
    <location>
        <begin position="153"/>
        <end position="173"/>
    </location>
</feature>
<evidence type="ECO:0000256" key="7">
    <source>
        <dbReference type="SAM" id="Phobius"/>
    </source>
</evidence>
<dbReference type="InterPro" id="IPR035952">
    <property type="entry name" value="Rhomboid-like_sf"/>
</dbReference>
<dbReference type="GO" id="GO:0006508">
    <property type="term" value="P:proteolysis"/>
    <property type="evidence" value="ECO:0007669"/>
    <property type="project" value="UniProtKB-KW"/>
</dbReference>
<comment type="similarity">
    <text evidence="2">Belongs to the peptidase S54 family.</text>
</comment>
<evidence type="ECO:0000313" key="9">
    <source>
        <dbReference type="EMBL" id="MBD8061992.1"/>
    </source>
</evidence>
<keyword evidence="10" id="KW-1185">Reference proteome</keyword>
<dbReference type="Pfam" id="PF01694">
    <property type="entry name" value="Rhomboid"/>
    <property type="match status" value="1"/>
</dbReference>